<dbReference type="GO" id="GO:0016020">
    <property type="term" value="C:membrane"/>
    <property type="evidence" value="ECO:0007669"/>
    <property type="project" value="UniProtKB-SubCell"/>
</dbReference>
<dbReference type="GO" id="GO:0030416">
    <property type="term" value="P:methylamine metabolic process"/>
    <property type="evidence" value="ECO:0007669"/>
    <property type="project" value="InterPro"/>
</dbReference>
<proteinExistence type="predicted"/>
<sequence length="154" mass="17672">MKRTTIIESIIFLYAILLLYTGISKLIDYTVFKESIAHSPILAPVATPIAWGLPWVEFLVTLMLIIPRWRLKGLYASLILMIVFTGYVTGILLFDKNLPCSCGGVLQQLTWPQHIAFNTAYILLSVWAILLQRRENKVQKLNWTNQYSITNPQF</sequence>
<evidence type="ECO:0000256" key="3">
    <source>
        <dbReference type="ARBA" id="ARBA00022989"/>
    </source>
</evidence>
<dbReference type="Pfam" id="PF07291">
    <property type="entry name" value="MauE"/>
    <property type="match status" value="1"/>
</dbReference>
<feature type="transmembrane region" description="Helical" evidence="5">
    <location>
        <begin position="114"/>
        <end position="131"/>
    </location>
</feature>
<dbReference type="AlphaFoldDB" id="A0A4S8HVQ7"/>
<evidence type="ECO:0000256" key="1">
    <source>
        <dbReference type="ARBA" id="ARBA00004141"/>
    </source>
</evidence>
<feature type="transmembrane region" description="Helical" evidence="5">
    <location>
        <begin position="12"/>
        <end position="29"/>
    </location>
</feature>
<dbReference type="Proteomes" id="UP000306918">
    <property type="component" value="Unassembled WGS sequence"/>
</dbReference>
<dbReference type="InterPro" id="IPR009908">
    <property type="entry name" value="Methylamine_util_MauE"/>
</dbReference>
<dbReference type="EMBL" id="STFF01000003">
    <property type="protein sequence ID" value="THU39495.1"/>
    <property type="molecule type" value="Genomic_DNA"/>
</dbReference>
<accession>A0A4S8HVQ7</accession>
<feature type="domain" description="Methylamine utilisation protein MauE" evidence="6">
    <location>
        <begin position="5"/>
        <end position="130"/>
    </location>
</feature>
<gene>
    <name evidence="7" type="ORF">FAM09_13405</name>
</gene>
<protein>
    <recommendedName>
        <fullName evidence="6">Methylamine utilisation protein MauE domain-containing protein</fullName>
    </recommendedName>
</protein>
<feature type="transmembrane region" description="Helical" evidence="5">
    <location>
        <begin position="73"/>
        <end position="94"/>
    </location>
</feature>
<keyword evidence="2 5" id="KW-0812">Transmembrane</keyword>
<feature type="transmembrane region" description="Helical" evidence="5">
    <location>
        <begin position="41"/>
        <end position="66"/>
    </location>
</feature>
<evidence type="ECO:0000259" key="6">
    <source>
        <dbReference type="Pfam" id="PF07291"/>
    </source>
</evidence>
<comment type="subcellular location">
    <subcellularLocation>
        <location evidence="1">Membrane</location>
        <topology evidence="1">Multi-pass membrane protein</topology>
    </subcellularLocation>
</comment>
<reference evidence="7 8" key="1">
    <citation type="submission" date="2019-04" db="EMBL/GenBank/DDBJ databases">
        <title>Niastella caeni sp. nov., isolated from activated sludge.</title>
        <authorList>
            <person name="Sheng M."/>
        </authorList>
    </citation>
    <scope>NUCLEOTIDE SEQUENCE [LARGE SCALE GENOMIC DNA]</scope>
    <source>
        <strain evidence="7 8">HX-2-15</strain>
    </source>
</reference>
<evidence type="ECO:0000256" key="4">
    <source>
        <dbReference type="ARBA" id="ARBA00023136"/>
    </source>
</evidence>
<keyword evidence="8" id="KW-1185">Reference proteome</keyword>
<organism evidence="7 8">
    <name type="scientific">Niastella caeni</name>
    <dbReference type="NCBI Taxonomy" id="2569763"/>
    <lineage>
        <taxon>Bacteria</taxon>
        <taxon>Pseudomonadati</taxon>
        <taxon>Bacteroidota</taxon>
        <taxon>Chitinophagia</taxon>
        <taxon>Chitinophagales</taxon>
        <taxon>Chitinophagaceae</taxon>
        <taxon>Niastella</taxon>
    </lineage>
</organism>
<name>A0A4S8HVQ7_9BACT</name>
<evidence type="ECO:0000256" key="2">
    <source>
        <dbReference type="ARBA" id="ARBA00022692"/>
    </source>
</evidence>
<dbReference type="RefSeq" id="WP_136577627.1">
    <property type="nucleotide sequence ID" value="NZ_STFF01000003.1"/>
</dbReference>
<dbReference type="OrthoDB" id="680026at2"/>
<keyword evidence="4 5" id="KW-0472">Membrane</keyword>
<evidence type="ECO:0000256" key="5">
    <source>
        <dbReference type="SAM" id="Phobius"/>
    </source>
</evidence>
<evidence type="ECO:0000313" key="8">
    <source>
        <dbReference type="Proteomes" id="UP000306918"/>
    </source>
</evidence>
<comment type="caution">
    <text evidence="7">The sequence shown here is derived from an EMBL/GenBank/DDBJ whole genome shotgun (WGS) entry which is preliminary data.</text>
</comment>
<keyword evidence="3 5" id="KW-1133">Transmembrane helix</keyword>
<evidence type="ECO:0000313" key="7">
    <source>
        <dbReference type="EMBL" id="THU39495.1"/>
    </source>
</evidence>